<proteinExistence type="predicted"/>
<evidence type="ECO:0000313" key="3">
    <source>
        <dbReference type="EMBL" id="EGE37135.1"/>
    </source>
</evidence>
<reference evidence="3 4" key="2">
    <citation type="submission" date="2011-10" db="EMBL/GenBank/DDBJ databases">
        <title>The Genome Sequence of Actinomyces viscosus C505.</title>
        <authorList>
            <consortium name="The Broad Institute Genome Sequencing Platform"/>
            <consortium name="The Broad Institute Genome Sequencing Center for Infectious Disease"/>
            <person name="Earl A."/>
            <person name="Ward D."/>
            <person name="Feldgarden M."/>
            <person name="Gevers D."/>
            <person name="Sibley C.D."/>
            <person name="Field T.R."/>
            <person name="Grinwis M."/>
            <person name="Eshaghurshan C.S."/>
            <person name="Surette M.G."/>
            <person name="Young S.K."/>
            <person name="Zeng Q."/>
            <person name="Gargeya S."/>
            <person name="Fitzgerald M."/>
            <person name="Haas B."/>
            <person name="Abouelleil A."/>
            <person name="Alvarado L."/>
            <person name="Arachchi H.M."/>
            <person name="Berlin A."/>
            <person name="Brown A."/>
            <person name="Chapman S.B."/>
            <person name="Chen Z."/>
            <person name="Dunbar C."/>
            <person name="Freedman E."/>
            <person name="Gearin G."/>
            <person name="Goldberg J."/>
            <person name="Griggs A."/>
            <person name="Gujja S."/>
            <person name="Heiman D."/>
            <person name="Howarth C."/>
            <person name="Larson L."/>
            <person name="Lui A."/>
            <person name="MacDonald P.J.P."/>
            <person name="Montmayeur A."/>
            <person name="Murphy C."/>
            <person name="Neiman D."/>
            <person name="Pearson M."/>
            <person name="Priest M."/>
            <person name="Roberts A."/>
            <person name="Saif S."/>
            <person name="Shea T."/>
            <person name="Shenoy N."/>
            <person name="Sisk P."/>
            <person name="Stolte C."/>
            <person name="Sykes S."/>
            <person name="Wortman J."/>
            <person name="Nusbaum C."/>
            <person name="Birren B."/>
        </authorList>
    </citation>
    <scope>NUCLEOTIDE SEQUENCE [LARGE SCALE GENOMIC DNA]</scope>
    <source>
        <strain evidence="3 4">C505</strain>
    </source>
</reference>
<keyword evidence="2" id="KW-0472">Membrane</keyword>
<dbReference type="Proteomes" id="UP000004668">
    <property type="component" value="Unassembled WGS sequence"/>
</dbReference>
<feature type="transmembrane region" description="Helical" evidence="2">
    <location>
        <begin position="193"/>
        <end position="213"/>
    </location>
</feature>
<dbReference type="HOGENOM" id="CLU_1118307_0_0_11"/>
<evidence type="ECO:0000256" key="2">
    <source>
        <dbReference type="SAM" id="Phobius"/>
    </source>
</evidence>
<feature type="compositionally biased region" description="Polar residues" evidence="1">
    <location>
        <begin position="97"/>
        <end position="107"/>
    </location>
</feature>
<dbReference type="AlphaFoldDB" id="F2V1D7"/>
<reference evidence="4" key="1">
    <citation type="submission" date="2010-02" db="EMBL/GenBank/DDBJ databases">
        <title>The Genome Sequence of Prevotella oris strain C735.</title>
        <authorList>
            <consortium name="The Broad Institute Genome Sequencing Platform"/>
            <person name="Ward D."/>
            <person name="Feldgarden M."/>
            <person name="Earl A."/>
            <person name="Young S.K."/>
            <person name="Zeng Q."/>
            <person name="Koehrsen M."/>
            <person name="Alvarado L."/>
            <person name="Berlin A."/>
            <person name="Bochicchio J."/>
            <person name="Borenstein D."/>
            <person name="Chapman S.B."/>
            <person name="Chen Z."/>
            <person name="Engels R."/>
            <person name="Freedman E."/>
            <person name="Gellesch M."/>
            <person name="Goldberg J."/>
            <person name="Griggs A."/>
            <person name="Gujja S."/>
            <person name="Heilman E."/>
            <person name="Heiman D."/>
            <person name="Hepburn T."/>
            <person name="Howarth C."/>
            <person name="Jen D."/>
            <person name="Larson L."/>
            <person name="Mehta T."/>
            <person name="Park D."/>
            <person name="Pearson M."/>
            <person name="Roberts A."/>
            <person name="Saif S."/>
            <person name="Shea T."/>
            <person name="Shenoy N."/>
            <person name="Sisk P."/>
            <person name="Stolte C."/>
            <person name="Sykes S."/>
            <person name="Thomson T."/>
            <person name="Walk T."/>
            <person name="White J."/>
            <person name="Yandava C."/>
            <person name="Sibley C.D."/>
            <person name="Field T.R."/>
            <person name="Grinwis M."/>
            <person name="Eshaghurshan C.S."/>
            <person name="Surette M.G."/>
            <person name="Haas B."/>
            <person name="Nusbaum C."/>
            <person name="Birren B."/>
        </authorList>
    </citation>
    <scope>NUCLEOTIDE SEQUENCE [LARGE SCALE GENOMIC DNA]</scope>
    <source>
        <strain evidence="4">C505</strain>
    </source>
</reference>
<organism evidence="3 4">
    <name type="scientific">Actinomyces viscosus C505</name>
    <dbReference type="NCBI Taxonomy" id="562973"/>
    <lineage>
        <taxon>Bacteria</taxon>
        <taxon>Bacillati</taxon>
        <taxon>Actinomycetota</taxon>
        <taxon>Actinomycetes</taxon>
        <taxon>Actinomycetales</taxon>
        <taxon>Actinomycetaceae</taxon>
        <taxon>Actinomyces</taxon>
    </lineage>
</organism>
<feature type="transmembrane region" description="Helical" evidence="2">
    <location>
        <begin position="219"/>
        <end position="238"/>
    </location>
</feature>
<feature type="region of interest" description="Disordered" evidence="1">
    <location>
        <begin position="22"/>
        <end position="186"/>
    </location>
</feature>
<gene>
    <name evidence="3" type="ORF">HMPREF0059_02501</name>
</gene>
<evidence type="ECO:0000256" key="1">
    <source>
        <dbReference type="SAM" id="MobiDB-lite"/>
    </source>
</evidence>
<name>F2V1D7_ACTVI</name>
<evidence type="ECO:0000313" key="4">
    <source>
        <dbReference type="Proteomes" id="UP000004668"/>
    </source>
</evidence>
<comment type="caution">
    <text evidence="3">The sequence shown here is derived from an EMBL/GenBank/DDBJ whole genome shotgun (WGS) entry which is preliminary data.</text>
</comment>
<keyword evidence="2" id="KW-1133">Transmembrane helix</keyword>
<dbReference type="eggNOG" id="ENOG5033ET5">
    <property type="taxonomic scope" value="Bacteria"/>
</dbReference>
<accession>F2V1D7</accession>
<dbReference type="EMBL" id="ACRE02000031">
    <property type="protein sequence ID" value="EGE37135.1"/>
    <property type="molecule type" value="Genomic_DNA"/>
</dbReference>
<protein>
    <submittedName>
        <fullName evidence="3">Uncharacterized protein</fullName>
    </submittedName>
</protein>
<sequence>MEQPVRPDLCRAHLLRLLRAKDPVRAGSRAAQCEPKPLRGGNPDTVPDSHQAVRHGQPDSRLIAPASRTQPPELFPGHVPGPPKETLMSSTSSTTSPNDAGSTSTEATGEDATRPFPAAGDTQPLTSPVTQPAAEPETQPVTMPLPASQDAGAETASTGSAPASSASSPVWSAGTVTEQDHPQTPQDIKGSTLLWGAFLLLVGGLLIAAGLGLRFDFTTTAIACLAGLGALLVVAALIPKGRRSTKKS</sequence>
<feature type="compositionally biased region" description="Low complexity" evidence="1">
    <location>
        <begin position="151"/>
        <end position="175"/>
    </location>
</feature>
<keyword evidence="2" id="KW-0812">Transmembrane</keyword>